<feature type="region of interest" description="Disordered" evidence="1">
    <location>
        <begin position="1"/>
        <end position="55"/>
    </location>
</feature>
<dbReference type="Proteomes" id="UP001066276">
    <property type="component" value="Chromosome 4_1"/>
</dbReference>
<dbReference type="EMBL" id="JANPWB010000007">
    <property type="protein sequence ID" value="KAJ1171171.1"/>
    <property type="molecule type" value="Genomic_DNA"/>
</dbReference>
<sequence length="137" mass="15747">MNRGRSQKKEKEQSWRRTATRNREKEEGIQPHLEASKEIQRYPWSSTGEMTNAATPRSCLRRDLAITRIISRCSATNRDETPAFKMEGCLPNKFGIVAISLGGEDFCLLTRLLIIGKDYKIDEACSFLYYKSLKELP</sequence>
<name>A0AAV7T4E1_PLEWA</name>
<organism evidence="2 3">
    <name type="scientific">Pleurodeles waltl</name>
    <name type="common">Iberian ribbed newt</name>
    <dbReference type="NCBI Taxonomy" id="8319"/>
    <lineage>
        <taxon>Eukaryota</taxon>
        <taxon>Metazoa</taxon>
        <taxon>Chordata</taxon>
        <taxon>Craniata</taxon>
        <taxon>Vertebrata</taxon>
        <taxon>Euteleostomi</taxon>
        <taxon>Amphibia</taxon>
        <taxon>Batrachia</taxon>
        <taxon>Caudata</taxon>
        <taxon>Salamandroidea</taxon>
        <taxon>Salamandridae</taxon>
        <taxon>Pleurodelinae</taxon>
        <taxon>Pleurodeles</taxon>
    </lineage>
</organism>
<gene>
    <name evidence="2" type="ORF">NDU88_003042</name>
</gene>
<reference evidence="2" key="1">
    <citation type="journal article" date="2022" name="bioRxiv">
        <title>Sequencing and chromosome-scale assembly of the giantPleurodeles waltlgenome.</title>
        <authorList>
            <person name="Brown T."/>
            <person name="Elewa A."/>
            <person name="Iarovenko S."/>
            <person name="Subramanian E."/>
            <person name="Araus A.J."/>
            <person name="Petzold A."/>
            <person name="Susuki M."/>
            <person name="Suzuki K.-i.T."/>
            <person name="Hayashi T."/>
            <person name="Toyoda A."/>
            <person name="Oliveira C."/>
            <person name="Osipova E."/>
            <person name="Leigh N.D."/>
            <person name="Simon A."/>
            <person name="Yun M.H."/>
        </authorList>
    </citation>
    <scope>NUCLEOTIDE SEQUENCE</scope>
    <source>
        <strain evidence="2">20211129_DDA</strain>
        <tissue evidence="2">Liver</tissue>
    </source>
</reference>
<feature type="compositionally biased region" description="Basic and acidic residues" evidence="1">
    <location>
        <begin position="7"/>
        <end position="40"/>
    </location>
</feature>
<comment type="caution">
    <text evidence="2">The sequence shown here is derived from an EMBL/GenBank/DDBJ whole genome shotgun (WGS) entry which is preliminary data.</text>
</comment>
<accession>A0AAV7T4E1</accession>
<proteinExistence type="predicted"/>
<protein>
    <submittedName>
        <fullName evidence="2">Uncharacterized protein</fullName>
    </submittedName>
</protein>
<evidence type="ECO:0000313" key="3">
    <source>
        <dbReference type="Proteomes" id="UP001066276"/>
    </source>
</evidence>
<dbReference type="AlphaFoldDB" id="A0AAV7T4E1"/>
<keyword evidence="3" id="KW-1185">Reference proteome</keyword>
<feature type="compositionally biased region" description="Polar residues" evidence="1">
    <location>
        <begin position="43"/>
        <end position="55"/>
    </location>
</feature>
<evidence type="ECO:0000313" key="2">
    <source>
        <dbReference type="EMBL" id="KAJ1171171.1"/>
    </source>
</evidence>
<evidence type="ECO:0000256" key="1">
    <source>
        <dbReference type="SAM" id="MobiDB-lite"/>
    </source>
</evidence>